<dbReference type="PANTHER" id="PTHR10196:SF93">
    <property type="entry name" value="L-RHAMNULOKINASE"/>
    <property type="match status" value="1"/>
</dbReference>
<dbReference type="Gene3D" id="3.30.420.40">
    <property type="match status" value="1"/>
</dbReference>
<dbReference type="GO" id="GO:0004370">
    <property type="term" value="F:glycerol kinase activity"/>
    <property type="evidence" value="ECO:0007669"/>
    <property type="project" value="TreeGrafter"/>
</dbReference>
<evidence type="ECO:0000256" key="3">
    <source>
        <dbReference type="ARBA" id="ARBA00022777"/>
    </source>
</evidence>
<protein>
    <recommendedName>
        <fullName evidence="4">Carbohydrate kinase FGGY C-terminal domain-containing protein</fullName>
    </recommendedName>
</protein>
<dbReference type="EMBL" id="BART01010466">
    <property type="protein sequence ID" value="GAG88999.1"/>
    <property type="molecule type" value="Genomic_DNA"/>
</dbReference>
<evidence type="ECO:0000259" key="4">
    <source>
        <dbReference type="Pfam" id="PF02782"/>
    </source>
</evidence>
<proteinExistence type="inferred from homology"/>
<reference evidence="5" key="1">
    <citation type="journal article" date="2014" name="Front. Microbiol.">
        <title>High frequency of phylogenetically diverse reductive dehalogenase-homologous genes in deep subseafloor sedimentary metagenomes.</title>
        <authorList>
            <person name="Kawai M."/>
            <person name="Futagami T."/>
            <person name="Toyoda A."/>
            <person name="Takaki Y."/>
            <person name="Nishi S."/>
            <person name="Hori S."/>
            <person name="Arai W."/>
            <person name="Tsubouchi T."/>
            <person name="Morono Y."/>
            <person name="Uchiyama I."/>
            <person name="Ito T."/>
            <person name="Fujiyama A."/>
            <person name="Inagaki F."/>
            <person name="Takami H."/>
        </authorList>
    </citation>
    <scope>NUCLEOTIDE SEQUENCE</scope>
    <source>
        <strain evidence="5">Expedition CK06-06</strain>
    </source>
</reference>
<dbReference type="GO" id="GO:0019301">
    <property type="term" value="P:rhamnose catabolic process"/>
    <property type="evidence" value="ECO:0007669"/>
    <property type="project" value="TreeGrafter"/>
</dbReference>
<comment type="similarity">
    <text evidence="1">Belongs to the FGGY kinase family.</text>
</comment>
<dbReference type="Pfam" id="PF02782">
    <property type="entry name" value="FGGY_C"/>
    <property type="match status" value="1"/>
</dbReference>
<dbReference type="PANTHER" id="PTHR10196">
    <property type="entry name" value="SUGAR KINASE"/>
    <property type="match status" value="1"/>
</dbReference>
<feature type="non-terminal residue" evidence="5">
    <location>
        <position position="1"/>
    </location>
</feature>
<dbReference type="AlphaFoldDB" id="X1B056"/>
<name>X1B056_9ZZZZ</name>
<dbReference type="InterPro" id="IPR043129">
    <property type="entry name" value="ATPase_NBD"/>
</dbReference>
<sequence>IPEPILTDKVQKYNFGNEGGVFNTIRLLRNVVNLWLLQGCRRIWTMQGQPLTWDEFTSLSEKVKPFVAYIDPDAQEFLIAEDTPKRVQDYCHRSGQNVPQSKGEIIRICLESLAFKYRYTIEKLADIIGKTPPVLHIVGGGARNKMLCQFAANACNLPVVAGPYEATSLGNIIMQMIALGDISSLEEGRSLIRSSFPIETFEPESQDVWEQHYQNFLDVAKIPCIFSK</sequence>
<dbReference type="GO" id="GO:0006071">
    <property type="term" value="P:glycerol metabolic process"/>
    <property type="evidence" value="ECO:0007669"/>
    <property type="project" value="TreeGrafter"/>
</dbReference>
<organism evidence="5">
    <name type="scientific">marine sediment metagenome</name>
    <dbReference type="NCBI Taxonomy" id="412755"/>
    <lineage>
        <taxon>unclassified sequences</taxon>
        <taxon>metagenomes</taxon>
        <taxon>ecological metagenomes</taxon>
    </lineage>
</organism>
<accession>X1B056</accession>
<evidence type="ECO:0000256" key="2">
    <source>
        <dbReference type="ARBA" id="ARBA00022679"/>
    </source>
</evidence>
<feature type="domain" description="Carbohydrate kinase FGGY C-terminal" evidence="4">
    <location>
        <begin position="3"/>
        <end position="179"/>
    </location>
</feature>
<dbReference type="InterPro" id="IPR018485">
    <property type="entry name" value="FGGY_C"/>
</dbReference>
<dbReference type="SUPFAM" id="SSF53067">
    <property type="entry name" value="Actin-like ATPase domain"/>
    <property type="match status" value="1"/>
</dbReference>
<evidence type="ECO:0000313" key="5">
    <source>
        <dbReference type="EMBL" id="GAG88999.1"/>
    </source>
</evidence>
<dbReference type="GO" id="GO:0005829">
    <property type="term" value="C:cytosol"/>
    <property type="evidence" value="ECO:0007669"/>
    <property type="project" value="TreeGrafter"/>
</dbReference>
<keyword evidence="2" id="KW-0808">Transferase</keyword>
<evidence type="ECO:0000256" key="1">
    <source>
        <dbReference type="ARBA" id="ARBA00009156"/>
    </source>
</evidence>
<gene>
    <name evidence="5" type="ORF">S01H4_22741</name>
</gene>
<comment type="caution">
    <text evidence="5">The sequence shown here is derived from an EMBL/GenBank/DDBJ whole genome shotgun (WGS) entry which is preliminary data.</text>
</comment>
<keyword evidence="3" id="KW-0418">Kinase</keyword>